<dbReference type="OrthoDB" id="426718at2759"/>
<proteinExistence type="inferred from homology"/>
<dbReference type="InterPro" id="IPR029058">
    <property type="entry name" value="AB_hydrolase_fold"/>
</dbReference>
<dbReference type="EMBL" id="KN882031">
    <property type="protein sequence ID" value="KIY46458.1"/>
    <property type="molecule type" value="Genomic_DNA"/>
</dbReference>
<dbReference type="GO" id="GO:0006629">
    <property type="term" value="P:lipid metabolic process"/>
    <property type="evidence" value="ECO:0007669"/>
    <property type="project" value="InterPro"/>
</dbReference>
<comment type="catalytic activity">
    <reaction evidence="4">
        <text>a monoacylglycerol + H2O = glycerol + a fatty acid + H(+)</text>
        <dbReference type="Rhea" id="RHEA:15245"/>
        <dbReference type="ChEBI" id="CHEBI:15377"/>
        <dbReference type="ChEBI" id="CHEBI:15378"/>
        <dbReference type="ChEBI" id="CHEBI:17408"/>
        <dbReference type="ChEBI" id="CHEBI:17754"/>
        <dbReference type="ChEBI" id="CHEBI:28868"/>
    </reaction>
</comment>
<evidence type="ECO:0000259" key="6">
    <source>
        <dbReference type="Pfam" id="PF01764"/>
    </source>
</evidence>
<dbReference type="PANTHER" id="PTHR45856">
    <property type="entry name" value="ALPHA/BETA-HYDROLASES SUPERFAMILY PROTEIN"/>
    <property type="match status" value="1"/>
</dbReference>
<evidence type="ECO:0000256" key="5">
    <source>
        <dbReference type="SAM" id="SignalP"/>
    </source>
</evidence>
<keyword evidence="5" id="KW-0732">Signal</keyword>
<name>A0A0D7A6M6_9AGAR</name>
<feature type="signal peptide" evidence="5">
    <location>
        <begin position="1"/>
        <end position="23"/>
    </location>
</feature>
<sequence length="312" mass="33698">MKHFLTAILCAIAAGPTIYIVQASPVSNLAPGNSSSDTPVVVPHATIDTYTPYTNFAKVVECYNFTEIADWDCGSACDATAGFILTAMGGNGNDVQKWLVGYDPNDDTVIVAHQGTNISNLYPVLLDLDFFPSKLNSILFPGLPSDIRVHSGFKHAQEVGAVLVLSAVTETLAAYPSVRTITTVGHSLGAAISLLDAVYLPLHVDIYQYRSRLYGLPRVGNPAFADYVDNNSGLAIHVTNKRDPIPQLPPEDWGFEQPTGEVHIDYPTGVWYACPGIENDSEFCSNGDVPRLRDGVISDHFGPYGPVELRCP</sequence>
<gene>
    <name evidence="7" type="ORF">FISHEDRAFT_47270</name>
</gene>
<dbReference type="InterPro" id="IPR051218">
    <property type="entry name" value="Sec_MonoDiacylglyc_Lipase"/>
</dbReference>
<evidence type="ECO:0000256" key="4">
    <source>
        <dbReference type="ARBA" id="ARBA00048461"/>
    </source>
</evidence>
<feature type="chain" id="PRO_5002315999" evidence="5">
    <location>
        <begin position="24"/>
        <end position="312"/>
    </location>
</feature>
<comment type="catalytic activity">
    <reaction evidence="3">
        <text>a diacylglycerol + H2O = a monoacylglycerol + a fatty acid + H(+)</text>
        <dbReference type="Rhea" id="RHEA:32731"/>
        <dbReference type="ChEBI" id="CHEBI:15377"/>
        <dbReference type="ChEBI" id="CHEBI:15378"/>
        <dbReference type="ChEBI" id="CHEBI:17408"/>
        <dbReference type="ChEBI" id="CHEBI:18035"/>
        <dbReference type="ChEBI" id="CHEBI:28868"/>
    </reaction>
</comment>
<dbReference type="Proteomes" id="UP000054144">
    <property type="component" value="Unassembled WGS sequence"/>
</dbReference>
<accession>A0A0D7A6M6</accession>
<reference evidence="7 8" key="1">
    <citation type="journal article" date="2015" name="Fungal Genet. Biol.">
        <title>Evolution of novel wood decay mechanisms in Agaricales revealed by the genome sequences of Fistulina hepatica and Cylindrobasidium torrendii.</title>
        <authorList>
            <person name="Floudas D."/>
            <person name="Held B.W."/>
            <person name="Riley R."/>
            <person name="Nagy L.G."/>
            <person name="Koehler G."/>
            <person name="Ransdell A.S."/>
            <person name="Younus H."/>
            <person name="Chow J."/>
            <person name="Chiniquy J."/>
            <person name="Lipzen A."/>
            <person name="Tritt A."/>
            <person name="Sun H."/>
            <person name="Haridas S."/>
            <person name="LaButti K."/>
            <person name="Ohm R.A."/>
            <person name="Kues U."/>
            <person name="Blanchette R.A."/>
            <person name="Grigoriev I.V."/>
            <person name="Minto R.E."/>
            <person name="Hibbett D.S."/>
        </authorList>
    </citation>
    <scope>NUCLEOTIDE SEQUENCE [LARGE SCALE GENOMIC DNA]</scope>
    <source>
        <strain evidence="7 8">ATCC 64428</strain>
    </source>
</reference>
<evidence type="ECO:0000256" key="3">
    <source>
        <dbReference type="ARBA" id="ARBA00047591"/>
    </source>
</evidence>
<organism evidence="7 8">
    <name type="scientific">Fistulina hepatica ATCC 64428</name>
    <dbReference type="NCBI Taxonomy" id="1128425"/>
    <lineage>
        <taxon>Eukaryota</taxon>
        <taxon>Fungi</taxon>
        <taxon>Dikarya</taxon>
        <taxon>Basidiomycota</taxon>
        <taxon>Agaricomycotina</taxon>
        <taxon>Agaricomycetes</taxon>
        <taxon>Agaricomycetidae</taxon>
        <taxon>Agaricales</taxon>
        <taxon>Fistulinaceae</taxon>
        <taxon>Fistulina</taxon>
    </lineage>
</organism>
<dbReference type="CDD" id="cd00519">
    <property type="entry name" value="Lipase_3"/>
    <property type="match status" value="1"/>
</dbReference>
<dbReference type="Pfam" id="PF01764">
    <property type="entry name" value="Lipase_3"/>
    <property type="match status" value="1"/>
</dbReference>
<dbReference type="Gene3D" id="3.40.50.1820">
    <property type="entry name" value="alpha/beta hydrolase"/>
    <property type="match status" value="1"/>
</dbReference>
<comment type="similarity">
    <text evidence="2">Belongs to the AB hydrolase superfamily. Lipase family. Class 3 subfamily.</text>
</comment>
<dbReference type="AlphaFoldDB" id="A0A0D7A6M6"/>
<evidence type="ECO:0000313" key="8">
    <source>
        <dbReference type="Proteomes" id="UP000054144"/>
    </source>
</evidence>
<evidence type="ECO:0000256" key="1">
    <source>
        <dbReference type="ARBA" id="ARBA00023157"/>
    </source>
</evidence>
<dbReference type="InterPro" id="IPR002921">
    <property type="entry name" value="Fungal_lipase-type"/>
</dbReference>
<keyword evidence="8" id="KW-1185">Reference proteome</keyword>
<evidence type="ECO:0000313" key="7">
    <source>
        <dbReference type="EMBL" id="KIY46458.1"/>
    </source>
</evidence>
<protein>
    <submittedName>
        <fullName evidence="7">Lipase</fullName>
    </submittedName>
</protein>
<dbReference type="PANTHER" id="PTHR45856:SF25">
    <property type="entry name" value="FUNGAL LIPASE-LIKE DOMAIN-CONTAINING PROTEIN"/>
    <property type="match status" value="1"/>
</dbReference>
<keyword evidence="1" id="KW-1015">Disulfide bond</keyword>
<dbReference type="SUPFAM" id="SSF53474">
    <property type="entry name" value="alpha/beta-Hydrolases"/>
    <property type="match status" value="1"/>
</dbReference>
<feature type="domain" description="Fungal lipase-type" evidence="6">
    <location>
        <begin position="111"/>
        <end position="252"/>
    </location>
</feature>
<evidence type="ECO:0000256" key="2">
    <source>
        <dbReference type="ARBA" id="ARBA00043996"/>
    </source>
</evidence>